<reference evidence="2 3" key="1">
    <citation type="submission" date="2019-02" db="EMBL/GenBank/DDBJ databases">
        <title>Deep-cultivation of Planctomycetes and their phenomic and genomic characterization uncovers novel biology.</title>
        <authorList>
            <person name="Wiegand S."/>
            <person name="Jogler M."/>
            <person name="Boedeker C."/>
            <person name="Pinto D."/>
            <person name="Vollmers J."/>
            <person name="Rivas-Marin E."/>
            <person name="Kohn T."/>
            <person name="Peeters S.H."/>
            <person name="Heuer A."/>
            <person name="Rast P."/>
            <person name="Oberbeckmann S."/>
            <person name="Bunk B."/>
            <person name="Jeske O."/>
            <person name="Meyerdierks A."/>
            <person name="Storesund J.E."/>
            <person name="Kallscheuer N."/>
            <person name="Luecker S."/>
            <person name="Lage O.M."/>
            <person name="Pohl T."/>
            <person name="Merkel B.J."/>
            <person name="Hornburger P."/>
            <person name="Mueller R.-W."/>
            <person name="Bruemmer F."/>
            <person name="Labrenz M."/>
            <person name="Spormann A.M."/>
            <person name="Op den Camp H."/>
            <person name="Overmann J."/>
            <person name="Amann R."/>
            <person name="Jetten M.S.M."/>
            <person name="Mascher T."/>
            <person name="Medema M.H."/>
            <person name="Devos D.P."/>
            <person name="Kaster A.-K."/>
            <person name="Ovreas L."/>
            <person name="Rohde M."/>
            <person name="Galperin M.Y."/>
            <person name="Jogler C."/>
        </authorList>
    </citation>
    <scope>NUCLEOTIDE SEQUENCE [LARGE SCALE GENOMIC DNA]</scope>
    <source>
        <strain evidence="2 3">Mal52</strain>
    </source>
</reference>
<keyword evidence="3" id="KW-1185">Reference proteome</keyword>
<dbReference type="InterPro" id="IPR036567">
    <property type="entry name" value="RHF-like"/>
</dbReference>
<evidence type="ECO:0000313" key="3">
    <source>
        <dbReference type="Proteomes" id="UP000319383"/>
    </source>
</evidence>
<dbReference type="Gene3D" id="3.30.160.100">
    <property type="entry name" value="Ribosome hibernation promotion factor-like"/>
    <property type="match status" value="1"/>
</dbReference>
<dbReference type="EMBL" id="CP036276">
    <property type="protein sequence ID" value="QDU44700.1"/>
    <property type="molecule type" value="Genomic_DNA"/>
</dbReference>
<feature type="region of interest" description="Disordered" evidence="1">
    <location>
        <begin position="89"/>
        <end position="119"/>
    </location>
</feature>
<evidence type="ECO:0000313" key="2">
    <source>
        <dbReference type="EMBL" id="QDU44700.1"/>
    </source>
</evidence>
<protein>
    <recommendedName>
        <fullName evidence="4">Sigma 54 modulation protein / S30EA ribosomal protein</fullName>
    </recommendedName>
</protein>
<gene>
    <name evidence="2" type="ORF">Mal52_31860</name>
</gene>
<dbReference type="Proteomes" id="UP000319383">
    <property type="component" value="Chromosome"/>
</dbReference>
<evidence type="ECO:0000256" key="1">
    <source>
        <dbReference type="SAM" id="MobiDB-lite"/>
    </source>
</evidence>
<dbReference type="SUPFAM" id="SSF69754">
    <property type="entry name" value="Ribosome binding protein Y (YfiA homologue)"/>
    <property type="match status" value="1"/>
</dbReference>
<organism evidence="2 3">
    <name type="scientific">Symmachiella dynata</name>
    <dbReference type="NCBI Taxonomy" id="2527995"/>
    <lineage>
        <taxon>Bacteria</taxon>
        <taxon>Pseudomonadati</taxon>
        <taxon>Planctomycetota</taxon>
        <taxon>Planctomycetia</taxon>
        <taxon>Planctomycetales</taxon>
        <taxon>Planctomycetaceae</taxon>
        <taxon>Symmachiella</taxon>
    </lineage>
</organism>
<dbReference type="RefSeq" id="WP_197534207.1">
    <property type="nucleotide sequence ID" value="NZ_CP036276.1"/>
</dbReference>
<feature type="compositionally biased region" description="Basic residues" evidence="1">
    <location>
        <begin position="89"/>
        <end position="109"/>
    </location>
</feature>
<proteinExistence type="predicted"/>
<dbReference type="AlphaFoldDB" id="A0A517ZQE8"/>
<accession>A0A517ZQE8</accession>
<dbReference type="KEGG" id="sdyn:Mal52_31860"/>
<name>A0A517ZQE8_9PLAN</name>
<sequence length="119" mass="13785">MDITITAPSKSKRNGFRDSVTERLRRMFSRFSHRIARVDIALTDVNGLRGGVDKQCRVSVRMPGIGEIATTAKDESPWAAVAQATRRARRKVLTKLKRPRSQRERYRRNRWNDSDTLEE</sequence>
<evidence type="ECO:0008006" key="4">
    <source>
        <dbReference type="Google" id="ProtNLM"/>
    </source>
</evidence>